<feature type="region of interest" description="Disordered" evidence="1">
    <location>
        <begin position="30"/>
        <end position="68"/>
    </location>
</feature>
<sequence length="151" mass="16998">MDELIGLVPGIALSDMVIDKINKNVSSMKGSLPGNWRDPRGFLQSSTQAPATAADSEKTPKPRPLTEEEKLTDIFLRCQRDQALTRKKTNLLVWMKSIVRIPVTECQYVSPGDPANDFDWTKEYLKRFKATQSLPEAYIENIQPKTDASSQ</sequence>
<reference evidence="3" key="1">
    <citation type="journal article" date="2014" name="Nat. Commun.">
        <title>Genomic adaptations of the halophilic Dead Sea filamentous fungus Eurotium rubrum.</title>
        <authorList>
            <person name="Kis-Papo T."/>
            <person name="Weig A.R."/>
            <person name="Riley R."/>
            <person name="Persoh D."/>
            <person name="Salamov A."/>
            <person name="Sun H."/>
            <person name="Lipzen A."/>
            <person name="Wasser S.P."/>
            <person name="Rambold G."/>
            <person name="Grigoriev I.V."/>
            <person name="Nevo E."/>
        </authorList>
    </citation>
    <scope>NUCLEOTIDE SEQUENCE [LARGE SCALE GENOMIC DNA]</scope>
    <source>
        <strain evidence="3">CBS 135680</strain>
    </source>
</reference>
<protein>
    <submittedName>
        <fullName evidence="2">Uncharacterized protein</fullName>
    </submittedName>
</protein>
<dbReference type="HOGENOM" id="CLU_1731047_0_0_1"/>
<name>A0A017SHY1_ASPRC</name>
<dbReference type="GeneID" id="63702700"/>
<dbReference type="Proteomes" id="UP000019804">
    <property type="component" value="Unassembled WGS sequence"/>
</dbReference>
<dbReference type="RefSeq" id="XP_040640230.1">
    <property type="nucleotide sequence ID" value="XM_040787576.1"/>
</dbReference>
<gene>
    <name evidence="2" type="ORF">EURHEDRAFT_553856</name>
</gene>
<keyword evidence="3" id="KW-1185">Reference proteome</keyword>
<accession>A0A017SHY1</accession>
<feature type="compositionally biased region" description="Basic and acidic residues" evidence="1">
    <location>
        <begin position="55"/>
        <end position="68"/>
    </location>
</feature>
<evidence type="ECO:0000256" key="1">
    <source>
        <dbReference type="SAM" id="MobiDB-lite"/>
    </source>
</evidence>
<proteinExistence type="predicted"/>
<evidence type="ECO:0000313" key="2">
    <source>
        <dbReference type="EMBL" id="EYE96542.1"/>
    </source>
</evidence>
<evidence type="ECO:0000313" key="3">
    <source>
        <dbReference type="Proteomes" id="UP000019804"/>
    </source>
</evidence>
<dbReference type="AlphaFoldDB" id="A0A017SHY1"/>
<dbReference type="EMBL" id="KK088418">
    <property type="protein sequence ID" value="EYE96542.1"/>
    <property type="molecule type" value="Genomic_DNA"/>
</dbReference>
<organism evidence="2 3">
    <name type="scientific">Aspergillus ruber (strain CBS 135680)</name>
    <dbReference type="NCBI Taxonomy" id="1388766"/>
    <lineage>
        <taxon>Eukaryota</taxon>
        <taxon>Fungi</taxon>
        <taxon>Dikarya</taxon>
        <taxon>Ascomycota</taxon>
        <taxon>Pezizomycotina</taxon>
        <taxon>Eurotiomycetes</taxon>
        <taxon>Eurotiomycetidae</taxon>
        <taxon>Eurotiales</taxon>
        <taxon>Aspergillaceae</taxon>
        <taxon>Aspergillus</taxon>
        <taxon>Aspergillus subgen. Aspergillus</taxon>
    </lineage>
</organism>